<dbReference type="Pfam" id="PF06541">
    <property type="entry name" value="ABC_trans_CmpB"/>
    <property type="match status" value="1"/>
</dbReference>
<dbReference type="AlphaFoldDB" id="A0A4R7ZC68"/>
<proteinExistence type="predicted"/>
<feature type="transmembrane region" description="Helical" evidence="1">
    <location>
        <begin position="37"/>
        <end position="57"/>
    </location>
</feature>
<gene>
    <name evidence="2" type="ORF">EDD63_15510</name>
</gene>
<protein>
    <submittedName>
        <fullName evidence="2">Putative membrane protein</fullName>
    </submittedName>
</protein>
<sequence>MNLFDAIIAFFVYAFLGWVCETIYVSVGKRHFVKRGFLYGTICPIYGFGALAVLYVLDPYTYYPPLIFILGVVVTSTLEYVTSYGMEKIFHLRWWDYSTYKFNLNGRICLKNSIMFGIMALVLVYGIHPEVVELIKSLPDVTKYVLTGLLIGIFITDTTFSIVHALDINKALQRVDELKDKIGSDAELLAKQVNENIQNVREQISDKTIKASNRYSKRLEHFKESYPSLKPMIEEHRLKALESIIQTLKDANLPLTKKEKKKKR</sequence>
<keyword evidence="1" id="KW-0812">Transmembrane</keyword>
<organism evidence="2 3">
    <name type="scientific">Breznakia blatticola</name>
    <dbReference type="NCBI Taxonomy" id="1754012"/>
    <lineage>
        <taxon>Bacteria</taxon>
        <taxon>Bacillati</taxon>
        <taxon>Bacillota</taxon>
        <taxon>Erysipelotrichia</taxon>
        <taxon>Erysipelotrichales</taxon>
        <taxon>Erysipelotrichaceae</taxon>
        <taxon>Breznakia</taxon>
    </lineage>
</organism>
<name>A0A4R7ZC68_9FIRM</name>
<evidence type="ECO:0000313" key="2">
    <source>
        <dbReference type="EMBL" id="TDW10695.1"/>
    </source>
</evidence>
<keyword evidence="3" id="KW-1185">Reference proteome</keyword>
<feature type="transmembrane region" description="Helical" evidence="1">
    <location>
        <begin position="6"/>
        <end position="25"/>
    </location>
</feature>
<dbReference type="Proteomes" id="UP000294743">
    <property type="component" value="Unassembled WGS sequence"/>
</dbReference>
<keyword evidence="1" id="KW-1133">Transmembrane helix</keyword>
<dbReference type="InterPro" id="IPR010540">
    <property type="entry name" value="CmpB_TMEM229"/>
</dbReference>
<feature type="transmembrane region" description="Helical" evidence="1">
    <location>
        <begin position="144"/>
        <end position="166"/>
    </location>
</feature>
<dbReference type="OrthoDB" id="9789229at2"/>
<dbReference type="EMBL" id="SODD01000055">
    <property type="protein sequence ID" value="TDW10695.1"/>
    <property type="molecule type" value="Genomic_DNA"/>
</dbReference>
<feature type="transmembrane region" description="Helical" evidence="1">
    <location>
        <begin position="108"/>
        <end position="128"/>
    </location>
</feature>
<dbReference type="RefSeq" id="WP_134171246.1">
    <property type="nucleotide sequence ID" value="NZ_SODD01000055.1"/>
</dbReference>
<comment type="caution">
    <text evidence="2">The sequence shown here is derived from an EMBL/GenBank/DDBJ whole genome shotgun (WGS) entry which is preliminary data.</text>
</comment>
<feature type="transmembrane region" description="Helical" evidence="1">
    <location>
        <begin position="63"/>
        <end position="87"/>
    </location>
</feature>
<accession>A0A4R7ZC68</accession>
<evidence type="ECO:0000256" key="1">
    <source>
        <dbReference type="SAM" id="Phobius"/>
    </source>
</evidence>
<evidence type="ECO:0000313" key="3">
    <source>
        <dbReference type="Proteomes" id="UP000294743"/>
    </source>
</evidence>
<reference evidence="2 3" key="1">
    <citation type="submission" date="2019-03" db="EMBL/GenBank/DDBJ databases">
        <title>Genomic Encyclopedia of Type Strains, Phase IV (KMG-IV): sequencing the most valuable type-strain genomes for metagenomic binning, comparative biology and taxonomic classification.</title>
        <authorList>
            <person name="Goeker M."/>
        </authorList>
    </citation>
    <scope>NUCLEOTIDE SEQUENCE [LARGE SCALE GENOMIC DNA]</scope>
    <source>
        <strain evidence="2 3">DSM 28867</strain>
    </source>
</reference>
<keyword evidence="1" id="KW-0472">Membrane</keyword>